<gene>
    <name evidence="2" type="ORF">A6770_33010</name>
</gene>
<comment type="caution">
    <text evidence="2">The sequence shown here is derived from an EMBL/GenBank/DDBJ whole genome shotgun (WGS) entry which is preliminary data.</text>
</comment>
<name>A0A367Q2S0_9NOSO</name>
<dbReference type="Proteomes" id="UP000252107">
    <property type="component" value="Unassembled WGS sequence"/>
</dbReference>
<evidence type="ECO:0000256" key="1">
    <source>
        <dbReference type="SAM" id="MobiDB-lite"/>
    </source>
</evidence>
<organism evidence="2 3">
    <name type="scientific">Nostoc minutum NIES-26</name>
    <dbReference type="NCBI Taxonomy" id="1844469"/>
    <lineage>
        <taxon>Bacteria</taxon>
        <taxon>Bacillati</taxon>
        <taxon>Cyanobacteriota</taxon>
        <taxon>Cyanophyceae</taxon>
        <taxon>Nostocales</taxon>
        <taxon>Nostocaceae</taxon>
        <taxon>Nostoc</taxon>
    </lineage>
</organism>
<evidence type="ECO:0000313" key="3">
    <source>
        <dbReference type="Proteomes" id="UP000252107"/>
    </source>
</evidence>
<feature type="region of interest" description="Disordered" evidence="1">
    <location>
        <begin position="61"/>
        <end position="89"/>
    </location>
</feature>
<sequence>MEIKTISVTYQRKFNLGDYESLEIGCSLWGQIDPEEDPEGATQFLYQQAKTAVKEAAKPVLKESNHQMNKARIYKQSTQNTITDEQEDF</sequence>
<dbReference type="EMBL" id="LXQD01000348">
    <property type="protein sequence ID" value="RCJ18458.1"/>
    <property type="molecule type" value="Genomic_DNA"/>
</dbReference>
<protein>
    <submittedName>
        <fullName evidence="2">Uncharacterized protein</fullName>
    </submittedName>
</protein>
<proteinExistence type="predicted"/>
<accession>A0A367Q2S0</accession>
<evidence type="ECO:0000313" key="2">
    <source>
        <dbReference type="EMBL" id="RCJ18458.1"/>
    </source>
</evidence>
<keyword evidence="3" id="KW-1185">Reference proteome</keyword>
<reference evidence="2" key="1">
    <citation type="submission" date="2016-04" db="EMBL/GenBank/DDBJ databases">
        <authorList>
            <person name="Tabuchi Yagui T.R."/>
        </authorList>
    </citation>
    <scope>NUCLEOTIDE SEQUENCE [LARGE SCALE GENOMIC DNA]</scope>
    <source>
        <strain evidence="2">NIES-26</strain>
    </source>
</reference>
<dbReference type="AlphaFoldDB" id="A0A367Q2S0"/>